<organism evidence="2 3">
    <name type="scientific">Chitinophaga costaii</name>
    <dbReference type="NCBI Taxonomy" id="1335309"/>
    <lineage>
        <taxon>Bacteria</taxon>
        <taxon>Pseudomonadati</taxon>
        <taxon>Bacteroidota</taxon>
        <taxon>Chitinophagia</taxon>
        <taxon>Chitinophagales</taxon>
        <taxon>Chitinophagaceae</taxon>
        <taxon>Chitinophaga</taxon>
    </lineage>
</organism>
<dbReference type="EMBL" id="FMAR01000003">
    <property type="protein sequence ID" value="SCC04579.1"/>
    <property type="molecule type" value="Genomic_DNA"/>
</dbReference>
<sequence length="184" mass="20576">MALIKPKIDAIAPWVIGTVMISLFSWLSQGLSLIVTFVPAVPIALWLYFKTCYHHKPAPSAVLVLYLIGVGFQLIHFAEEHAFSFEQQFGILFGGRPYNHNLFVTFNMAAYFMFLLGAIGFYKGIRPLMFLGLFFIVYGMVGNAIGHIGFCIAVGGYFPGIYTCFFNLFIGIVLIGKLWKPRTA</sequence>
<dbReference type="Proteomes" id="UP000242818">
    <property type="component" value="Unassembled WGS sequence"/>
</dbReference>
<proteinExistence type="predicted"/>
<dbReference type="RefSeq" id="WP_089709666.1">
    <property type="nucleotide sequence ID" value="NZ_FMAR01000003.1"/>
</dbReference>
<feature type="transmembrane region" description="Helical" evidence="1">
    <location>
        <begin position="98"/>
        <end position="121"/>
    </location>
</feature>
<dbReference type="OrthoDB" id="339302at2"/>
<keyword evidence="1" id="KW-1133">Transmembrane helix</keyword>
<keyword evidence="3" id="KW-1185">Reference proteome</keyword>
<evidence type="ECO:0000313" key="2">
    <source>
        <dbReference type="EMBL" id="SCC04579.1"/>
    </source>
</evidence>
<accession>A0A1C4BCJ9</accession>
<protein>
    <recommendedName>
        <fullName evidence="4">HXXEE domain-containing protein</fullName>
    </recommendedName>
</protein>
<gene>
    <name evidence="2" type="ORF">GA0116948_10336</name>
</gene>
<reference evidence="2 3" key="1">
    <citation type="submission" date="2016-08" db="EMBL/GenBank/DDBJ databases">
        <authorList>
            <person name="Seilhamer J.J."/>
        </authorList>
    </citation>
    <scope>NUCLEOTIDE SEQUENCE [LARGE SCALE GENOMIC DNA]</scope>
    <source>
        <strain evidence="2 3">A37T2</strain>
    </source>
</reference>
<feature type="transmembrane region" description="Helical" evidence="1">
    <location>
        <begin position="61"/>
        <end position="78"/>
    </location>
</feature>
<feature type="transmembrane region" description="Helical" evidence="1">
    <location>
        <begin position="156"/>
        <end position="179"/>
    </location>
</feature>
<dbReference type="AlphaFoldDB" id="A0A1C4BCJ9"/>
<name>A0A1C4BCJ9_9BACT</name>
<keyword evidence="1" id="KW-0472">Membrane</keyword>
<evidence type="ECO:0000313" key="3">
    <source>
        <dbReference type="Proteomes" id="UP000242818"/>
    </source>
</evidence>
<dbReference type="InterPro" id="IPR025671">
    <property type="entry name" value="HXXEE"/>
</dbReference>
<evidence type="ECO:0008006" key="4">
    <source>
        <dbReference type="Google" id="ProtNLM"/>
    </source>
</evidence>
<evidence type="ECO:0000256" key="1">
    <source>
        <dbReference type="SAM" id="Phobius"/>
    </source>
</evidence>
<feature type="transmembrane region" description="Helical" evidence="1">
    <location>
        <begin position="128"/>
        <end position="150"/>
    </location>
</feature>
<feature type="transmembrane region" description="Helical" evidence="1">
    <location>
        <begin position="31"/>
        <end position="49"/>
    </location>
</feature>
<dbReference type="Pfam" id="PF13787">
    <property type="entry name" value="HXXEE"/>
    <property type="match status" value="1"/>
</dbReference>
<keyword evidence="1" id="KW-0812">Transmembrane</keyword>